<keyword evidence="1 2" id="KW-0443">Lipid metabolism</keyword>
<dbReference type="OrthoDB" id="323481at2"/>
<comment type="caution">
    <text evidence="2">Lacks conserved residue(s) required for the propagation of feature annotation.</text>
</comment>
<dbReference type="InterPro" id="IPR002641">
    <property type="entry name" value="PNPLA_dom"/>
</dbReference>
<dbReference type="InterPro" id="IPR016035">
    <property type="entry name" value="Acyl_Trfase/lysoPLipase"/>
</dbReference>
<dbReference type="AlphaFoldDB" id="A0A395LLN6"/>
<feature type="short sequence motif" description="GXSXG" evidence="2">
    <location>
        <begin position="127"/>
        <end position="131"/>
    </location>
</feature>
<keyword evidence="2" id="KW-0442">Lipid degradation</keyword>
<gene>
    <name evidence="4" type="ORF">DL238_06500</name>
</gene>
<feature type="domain" description="PNPLA" evidence="3">
    <location>
        <begin position="94"/>
        <end position="287"/>
    </location>
</feature>
<dbReference type="SUPFAM" id="SSF52151">
    <property type="entry name" value="FabD/lysophospholipase-like"/>
    <property type="match status" value="1"/>
</dbReference>
<dbReference type="Proteomes" id="UP000254101">
    <property type="component" value="Unassembled WGS sequence"/>
</dbReference>
<evidence type="ECO:0000256" key="2">
    <source>
        <dbReference type="PROSITE-ProRule" id="PRU01161"/>
    </source>
</evidence>
<reference evidence="4 5" key="1">
    <citation type="submission" date="2018-07" db="EMBL/GenBank/DDBJ databases">
        <title>Erythrobacter nanhaiensis sp. nov., a novel member of the genus Erythrobacter isolated from the South China Sea.</title>
        <authorList>
            <person name="Chen X."/>
            <person name="Liu J."/>
        </authorList>
    </citation>
    <scope>NUCLEOTIDE SEQUENCE [LARGE SCALE GENOMIC DNA]</scope>
    <source>
        <strain evidence="4 5">S-5</strain>
    </source>
</reference>
<name>A0A395LLN6_9SPHN</name>
<evidence type="ECO:0000313" key="5">
    <source>
        <dbReference type="Proteomes" id="UP000254101"/>
    </source>
</evidence>
<dbReference type="EMBL" id="QRBB01000001">
    <property type="protein sequence ID" value="RDS77297.1"/>
    <property type="molecule type" value="Genomic_DNA"/>
</dbReference>
<organism evidence="4 5">
    <name type="scientific">Alteriqipengyuania lutimaris</name>
    <dbReference type="NCBI Taxonomy" id="1538146"/>
    <lineage>
        <taxon>Bacteria</taxon>
        <taxon>Pseudomonadati</taxon>
        <taxon>Pseudomonadota</taxon>
        <taxon>Alphaproteobacteria</taxon>
        <taxon>Sphingomonadales</taxon>
        <taxon>Erythrobacteraceae</taxon>
        <taxon>Alteriqipengyuania</taxon>
    </lineage>
</organism>
<keyword evidence="5" id="KW-1185">Reference proteome</keyword>
<proteinExistence type="predicted"/>
<comment type="caution">
    <text evidence="4">The sequence shown here is derived from an EMBL/GenBank/DDBJ whole genome shotgun (WGS) entry which is preliminary data.</text>
</comment>
<dbReference type="GO" id="GO:0016042">
    <property type="term" value="P:lipid catabolic process"/>
    <property type="evidence" value="ECO:0007669"/>
    <property type="project" value="UniProtKB-UniRule"/>
</dbReference>
<evidence type="ECO:0000313" key="4">
    <source>
        <dbReference type="EMBL" id="RDS77297.1"/>
    </source>
</evidence>
<accession>A0A395LLN6</accession>
<keyword evidence="2" id="KW-0378">Hydrolase</keyword>
<dbReference type="Gene3D" id="3.40.1090.10">
    <property type="entry name" value="Cytosolic phospholipase A2 catalytic domain"/>
    <property type="match status" value="1"/>
</dbReference>
<dbReference type="Pfam" id="PF01734">
    <property type="entry name" value="Patatin"/>
    <property type="match status" value="1"/>
</dbReference>
<sequence>MASAHVMARRAQAMVVQSLRTVVGLAMVLALAGCATWPDRMPATAQMQAEARVAGYGDIRIWQDADVSEWHVWRDGLVEARSQTADRGGPVSMLAISSGSDKGAYSAGFLVGWTRTGERPGFDVVSGVSTGALIAPFAFLGPDYDHVLRDLYTGIDASDIYRITPIEGLVGGPSLADTAPLEELIARYADLPLLDAIAAEHAKGRRLLVQTTNLDAERGVVWDMGAIAASGAPDRLALFRRILLASASIPGFFPPVLIDVVADGRAFREMHVDGGTTSSLFALPPAIVFSPDRSDGFAKGRLVILYNGAISPTYRTVEPRTFTIMERALTASIKEADRRSLRQLRQFAETNELALEVYAAGPEAEAEDADLFDPDYMQRLFQMGMADAERAAGADE</sequence>
<dbReference type="GO" id="GO:0016787">
    <property type="term" value="F:hydrolase activity"/>
    <property type="evidence" value="ECO:0007669"/>
    <property type="project" value="UniProtKB-UniRule"/>
</dbReference>
<feature type="short sequence motif" description="DGA/G" evidence="2">
    <location>
        <begin position="273"/>
        <end position="275"/>
    </location>
</feature>
<dbReference type="PROSITE" id="PS51635">
    <property type="entry name" value="PNPLA"/>
    <property type="match status" value="1"/>
</dbReference>
<feature type="active site" description="Nucleophile" evidence="2">
    <location>
        <position position="129"/>
    </location>
</feature>
<evidence type="ECO:0000259" key="3">
    <source>
        <dbReference type="PROSITE" id="PS51635"/>
    </source>
</evidence>
<feature type="active site" description="Proton acceptor" evidence="2">
    <location>
        <position position="273"/>
    </location>
</feature>
<protein>
    <recommendedName>
        <fullName evidence="3">PNPLA domain-containing protein</fullName>
    </recommendedName>
</protein>
<evidence type="ECO:0000256" key="1">
    <source>
        <dbReference type="ARBA" id="ARBA00023098"/>
    </source>
</evidence>